<dbReference type="STRING" id="337451.A0A443PF14"/>
<dbReference type="EMBL" id="QPKB01000007">
    <property type="protein sequence ID" value="RWR89363.1"/>
    <property type="molecule type" value="Genomic_DNA"/>
</dbReference>
<comment type="similarity">
    <text evidence="3">Belongs to the GRAS family.</text>
</comment>
<comment type="caution">
    <text evidence="3">Lacks conserved residue(s) required for the propagation of feature annotation.</text>
</comment>
<dbReference type="PANTHER" id="PTHR31636">
    <property type="entry name" value="OSJNBA0084A10.13 PROTEIN-RELATED"/>
    <property type="match status" value="1"/>
</dbReference>
<evidence type="ECO:0000256" key="2">
    <source>
        <dbReference type="ARBA" id="ARBA00023163"/>
    </source>
</evidence>
<name>A0A443PF14_9MAGN</name>
<comment type="caution">
    <text evidence="5">The sequence shown here is derived from an EMBL/GenBank/DDBJ whole genome shotgun (WGS) entry which is preliminary data.</text>
</comment>
<dbReference type="OrthoDB" id="1902659at2759"/>
<dbReference type="Pfam" id="PF03514">
    <property type="entry name" value="GRAS"/>
    <property type="match status" value="1"/>
</dbReference>
<evidence type="ECO:0000256" key="3">
    <source>
        <dbReference type="PROSITE-ProRule" id="PRU01191"/>
    </source>
</evidence>
<protein>
    <submittedName>
        <fullName evidence="5">Scarecrow-like protein 28 isoform X1</fullName>
    </submittedName>
</protein>
<accession>A0A443PF14</accession>
<evidence type="ECO:0000313" key="5">
    <source>
        <dbReference type="EMBL" id="RWR89363.1"/>
    </source>
</evidence>
<feature type="region of interest" description="SAW" evidence="3">
    <location>
        <begin position="591"/>
        <end position="669"/>
    </location>
</feature>
<dbReference type="InterPro" id="IPR005202">
    <property type="entry name" value="TF_GRAS"/>
</dbReference>
<proteinExistence type="inferred from homology"/>
<feature type="region of interest" description="VHIID" evidence="3">
    <location>
        <begin position="381"/>
        <end position="446"/>
    </location>
</feature>
<feature type="region of interest" description="Disordered" evidence="4">
    <location>
        <begin position="232"/>
        <end position="264"/>
    </location>
</feature>
<dbReference type="Proteomes" id="UP000283530">
    <property type="component" value="Unassembled WGS sequence"/>
</dbReference>
<evidence type="ECO:0000256" key="4">
    <source>
        <dbReference type="SAM" id="MobiDB-lite"/>
    </source>
</evidence>
<evidence type="ECO:0000313" key="6">
    <source>
        <dbReference type="Proteomes" id="UP000283530"/>
    </source>
</evidence>
<feature type="short sequence motif" description="LXXLL motif" evidence="3">
    <location>
        <begin position="505"/>
        <end position="509"/>
    </location>
</feature>
<gene>
    <name evidence="5" type="ORF">CKAN_01841700</name>
</gene>
<evidence type="ECO:0000256" key="1">
    <source>
        <dbReference type="ARBA" id="ARBA00023015"/>
    </source>
</evidence>
<sequence length="685" mass="76477">MLAGCPALLSPRHRLRSEASVQLQACHFQLQDKLGSMSTQRLDLPCSFNRKEAAPRSQSSRPVGLSVEKPLDAKSSTYSIRRNVRIPSPISTQTAFWDGKREIEECFWEKKRKSLKRFSEQSSSEESCVNRAKRKRSCSGNDFFKPDNSLDAERLGFGQLGSGSIWSPLTVEDPCIMLGITSLSQAPSPASSSAEEEERVCFIPREDIFPPIPFINNNPWVESVVTEITDKGDEGVYTSEGPKKAKSSSSSTSSESHSFGPRLNVESSAIEVGNGSHIRYTADGDRTTGNGSTQEGNYGLELVSLLVSCVEAIESKNLAAINQSLSRLGEIASPEGAPIHRVAAYFTEALAIRTAKLWPSVFQIAPPRELDLAEDDVATSFRLFNHLSPIPKFLHFTSNEMVLRAFEGKDRVHIIDFDIKQGLQWPGLFQCLASRTNPPTHVRITGIGESKQELQDTGDRLAGFASAFNLPFEFHAVVDRLEDVRLWMLHVKEHESVAVNCIFQLHKVLYDESGGALRNLLGLIRSTNPTIVLMAEQEAEHNHPRWTRRFLKSLEYYSAIFDSIDSSVPLDYPARIKVEEMFAREIRNILACERSDRVERHEKFDTWRRLMEEGGFRCVGVGERETLQSRMLLKMFSSENYSVMQQGEDGGGLTLSWLDQPLYTVSSWAPIDLAGSSSSLSQPTS</sequence>
<reference evidence="5 6" key="1">
    <citation type="journal article" date="2019" name="Nat. Plants">
        <title>Stout camphor tree genome fills gaps in understanding of flowering plant genome evolution.</title>
        <authorList>
            <person name="Chaw S.M."/>
            <person name="Liu Y.C."/>
            <person name="Wu Y.W."/>
            <person name="Wang H.Y."/>
            <person name="Lin C.I."/>
            <person name="Wu C.S."/>
            <person name="Ke H.M."/>
            <person name="Chang L.Y."/>
            <person name="Hsu C.Y."/>
            <person name="Yang H.T."/>
            <person name="Sudianto E."/>
            <person name="Hsu M.H."/>
            <person name="Wu K.P."/>
            <person name="Wang L.N."/>
            <person name="Leebens-Mack J.H."/>
            <person name="Tsai I.J."/>
        </authorList>
    </citation>
    <scope>NUCLEOTIDE SEQUENCE [LARGE SCALE GENOMIC DNA]</scope>
    <source>
        <strain evidence="6">cv. Chaw 1501</strain>
        <tissue evidence="5">Young leaves</tissue>
    </source>
</reference>
<keyword evidence="6" id="KW-1185">Reference proteome</keyword>
<keyword evidence="1" id="KW-0805">Transcription regulation</keyword>
<feature type="region of interest" description="Leucine repeat II (LRII)" evidence="3">
    <location>
        <begin position="456"/>
        <end position="488"/>
    </location>
</feature>
<dbReference type="AlphaFoldDB" id="A0A443PF14"/>
<organism evidence="5 6">
    <name type="scientific">Cinnamomum micranthum f. kanehirae</name>
    <dbReference type="NCBI Taxonomy" id="337451"/>
    <lineage>
        <taxon>Eukaryota</taxon>
        <taxon>Viridiplantae</taxon>
        <taxon>Streptophyta</taxon>
        <taxon>Embryophyta</taxon>
        <taxon>Tracheophyta</taxon>
        <taxon>Spermatophyta</taxon>
        <taxon>Magnoliopsida</taxon>
        <taxon>Magnoliidae</taxon>
        <taxon>Laurales</taxon>
        <taxon>Lauraceae</taxon>
        <taxon>Cinnamomum</taxon>
    </lineage>
</organism>
<feature type="short sequence motif" description="VHIID" evidence="3">
    <location>
        <begin position="412"/>
        <end position="416"/>
    </location>
</feature>
<dbReference type="PROSITE" id="PS50985">
    <property type="entry name" value="GRAS"/>
    <property type="match status" value="1"/>
</dbReference>
<keyword evidence="2" id="KW-0804">Transcription</keyword>
<feature type="compositionally biased region" description="Low complexity" evidence="4">
    <location>
        <begin position="247"/>
        <end position="258"/>
    </location>
</feature>
<feature type="region of interest" description="PFYRE" evidence="3">
    <location>
        <begin position="497"/>
        <end position="588"/>
    </location>
</feature>